<dbReference type="Proteomes" id="UP000054248">
    <property type="component" value="Unassembled WGS sequence"/>
</dbReference>
<evidence type="ECO:0000256" key="1">
    <source>
        <dbReference type="ARBA" id="ARBA00004123"/>
    </source>
</evidence>
<dbReference type="PIRSF" id="PIRSF007764">
    <property type="entry name" value="Sld5"/>
    <property type="match status" value="1"/>
</dbReference>
<evidence type="ECO:0000259" key="7">
    <source>
        <dbReference type="Pfam" id="PF05916"/>
    </source>
</evidence>
<proteinExistence type="inferred from homology"/>
<dbReference type="CDD" id="cd21692">
    <property type="entry name" value="GINS_B_Sld5"/>
    <property type="match status" value="1"/>
</dbReference>
<evidence type="ECO:0000313" key="10">
    <source>
        <dbReference type="Proteomes" id="UP000054248"/>
    </source>
</evidence>
<dbReference type="PANTHER" id="PTHR21206">
    <property type="entry name" value="SLD5 PROTEIN"/>
    <property type="match status" value="1"/>
</dbReference>
<dbReference type="InterPro" id="IPR008591">
    <property type="entry name" value="GINS_Sld5"/>
</dbReference>
<comment type="function">
    <text evidence="6">The GINS complex plays an essential role in the initiation of DNA replication.</text>
</comment>
<evidence type="ECO:0000256" key="2">
    <source>
        <dbReference type="ARBA" id="ARBA00008187"/>
    </source>
</evidence>
<feature type="domain" description="GINS subunit" evidence="7">
    <location>
        <begin position="60"/>
        <end position="139"/>
    </location>
</feature>
<dbReference type="InterPro" id="IPR021151">
    <property type="entry name" value="GINS_A"/>
</dbReference>
<dbReference type="HOGENOM" id="CLU_071893_2_1_1"/>
<accession>A0A0C3Q3A7</accession>
<dbReference type="Gene3D" id="1.20.58.1030">
    <property type="match status" value="1"/>
</dbReference>
<feature type="domain" description="DNA replication complex GINS protein SLD5 C-terminal" evidence="8">
    <location>
        <begin position="167"/>
        <end position="219"/>
    </location>
</feature>
<keyword evidence="5 6" id="KW-0539">Nucleus</keyword>
<dbReference type="InterPro" id="IPR038749">
    <property type="entry name" value="Sld5_GINS_A"/>
</dbReference>
<evidence type="ECO:0000256" key="3">
    <source>
        <dbReference type="ARBA" id="ARBA00014804"/>
    </source>
</evidence>
<dbReference type="InterPro" id="IPR036224">
    <property type="entry name" value="GINS_bundle-like_dom_sf"/>
</dbReference>
<protein>
    <recommendedName>
        <fullName evidence="3 6">DNA replication complex GINS protein SLD5</fullName>
    </recommendedName>
</protein>
<dbReference type="EMBL" id="KN823092">
    <property type="protein sequence ID" value="KIO23150.1"/>
    <property type="molecule type" value="Genomic_DNA"/>
</dbReference>
<reference evidence="9 10" key="1">
    <citation type="submission" date="2014-04" db="EMBL/GenBank/DDBJ databases">
        <authorList>
            <consortium name="DOE Joint Genome Institute"/>
            <person name="Kuo A."/>
            <person name="Girlanda M."/>
            <person name="Perotto S."/>
            <person name="Kohler A."/>
            <person name="Nagy L.G."/>
            <person name="Floudas D."/>
            <person name="Copeland A."/>
            <person name="Barry K.W."/>
            <person name="Cichocki N."/>
            <person name="Veneault-Fourrey C."/>
            <person name="LaButti K."/>
            <person name="Lindquist E.A."/>
            <person name="Lipzen A."/>
            <person name="Lundell T."/>
            <person name="Morin E."/>
            <person name="Murat C."/>
            <person name="Sun H."/>
            <person name="Tunlid A."/>
            <person name="Henrissat B."/>
            <person name="Grigoriev I.V."/>
            <person name="Hibbett D.S."/>
            <person name="Martin F."/>
            <person name="Nordberg H.P."/>
            <person name="Cantor M.N."/>
            <person name="Hua S.X."/>
        </authorList>
    </citation>
    <scope>NUCLEOTIDE SEQUENCE [LARGE SCALE GENOMIC DNA]</scope>
    <source>
        <strain evidence="9 10">MUT 4182</strain>
    </source>
</reference>
<evidence type="ECO:0000313" key="9">
    <source>
        <dbReference type="EMBL" id="KIO23150.1"/>
    </source>
</evidence>
<dbReference type="PANTHER" id="PTHR21206:SF0">
    <property type="entry name" value="DNA REPLICATION COMPLEX GINS PROTEIN SLD5"/>
    <property type="match status" value="1"/>
</dbReference>
<gene>
    <name evidence="9" type="ORF">M407DRAFT_244908</name>
</gene>
<dbReference type="AlphaFoldDB" id="A0A0C3Q3A7"/>
<keyword evidence="10" id="KW-1185">Reference proteome</keyword>
<evidence type="ECO:0000259" key="8">
    <source>
        <dbReference type="Pfam" id="PF16922"/>
    </source>
</evidence>
<name>A0A0C3Q3A7_9AGAM</name>
<comment type="similarity">
    <text evidence="2 6">Belongs to the GINS4/SLD5 family.</text>
</comment>
<dbReference type="OrthoDB" id="338231at2759"/>
<reference evidence="10" key="2">
    <citation type="submission" date="2015-01" db="EMBL/GenBank/DDBJ databases">
        <title>Evolutionary Origins and Diversification of the Mycorrhizal Mutualists.</title>
        <authorList>
            <consortium name="DOE Joint Genome Institute"/>
            <consortium name="Mycorrhizal Genomics Consortium"/>
            <person name="Kohler A."/>
            <person name="Kuo A."/>
            <person name="Nagy L.G."/>
            <person name="Floudas D."/>
            <person name="Copeland A."/>
            <person name="Barry K.W."/>
            <person name="Cichocki N."/>
            <person name="Veneault-Fourrey C."/>
            <person name="LaButti K."/>
            <person name="Lindquist E.A."/>
            <person name="Lipzen A."/>
            <person name="Lundell T."/>
            <person name="Morin E."/>
            <person name="Murat C."/>
            <person name="Riley R."/>
            <person name="Ohm R."/>
            <person name="Sun H."/>
            <person name="Tunlid A."/>
            <person name="Henrissat B."/>
            <person name="Grigoriev I.V."/>
            <person name="Hibbett D.S."/>
            <person name="Martin F."/>
        </authorList>
    </citation>
    <scope>NUCLEOTIDE SEQUENCE [LARGE SCALE GENOMIC DNA]</scope>
    <source>
        <strain evidence="10">MUT 4182</strain>
    </source>
</reference>
<evidence type="ECO:0000256" key="4">
    <source>
        <dbReference type="ARBA" id="ARBA00022705"/>
    </source>
</evidence>
<dbReference type="Pfam" id="PF16922">
    <property type="entry name" value="SLD5_C"/>
    <property type="match status" value="1"/>
</dbReference>
<dbReference type="Pfam" id="PF05916">
    <property type="entry name" value="Sld5"/>
    <property type="match status" value="1"/>
</dbReference>
<dbReference type="GO" id="GO:0000727">
    <property type="term" value="P:double-strand break repair via break-induced replication"/>
    <property type="evidence" value="ECO:0007669"/>
    <property type="project" value="TreeGrafter"/>
</dbReference>
<dbReference type="GO" id="GO:0006261">
    <property type="term" value="P:DNA-templated DNA replication"/>
    <property type="evidence" value="ECO:0007669"/>
    <property type="project" value="InterPro"/>
</dbReference>
<evidence type="ECO:0000256" key="5">
    <source>
        <dbReference type="ARBA" id="ARBA00023242"/>
    </source>
</evidence>
<dbReference type="CDD" id="cd11711">
    <property type="entry name" value="GINS_A_Sld5"/>
    <property type="match status" value="1"/>
</dbReference>
<organism evidence="9 10">
    <name type="scientific">Tulasnella calospora MUT 4182</name>
    <dbReference type="NCBI Taxonomy" id="1051891"/>
    <lineage>
        <taxon>Eukaryota</taxon>
        <taxon>Fungi</taxon>
        <taxon>Dikarya</taxon>
        <taxon>Basidiomycota</taxon>
        <taxon>Agaricomycotina</taxon>
        <taxon>Agaricomycetes</taxon>
        <taxon>Cantharellales</taxon>
        <taxon>Tulasnellaceae</taxon>
        <taxon>Tulasnella</taxon>
    </lineage>
</organism>
<dbReference type="SUPFAM" id="SSF160059">
    <property type="entry name" value="PriA/YqbF domain"/>
    <property type="match status" value="1"/>
</dbReference>
<comment type="subcellular location">
    <subcellularLocation>
        <location evidence="1 6">Nucleus</location>
    </subcellularLocation>
</comment>
<keyword evidence="4 6" id="KW-0235">DNA replication</keyword>
<dbReference type="STRING" id="1051891.A0A0C3Q3A7"/>
<sequence length="219" mass="25112">MDFSDSTLDDHLFGIDTDENPIARLIRAWIDERHAPDLLVFQAALIDDLMQKLHEQGLVVSALQSDESTTEEEHLRITLVKTDMERAKFLIRSYMRVRLHKIEKYAAFILQTTEEQQKLSNAELVHAQRYQQMLANHFHATVLDALPESTHALDQTFPDGTSMITRPDRDHPVFVHARVPCPDVLLPDGDKITLEQGSIHLLRYRTIDTLLARGQVNLV</sequence>
<dbReference type="GO" id="GO:0000811">
    <property type="term" value="C:GINS complex"/>
    <property type="evidence" value="ECO:0007669"/>
    <property type="project" value="UniProtKB-UniRule"/>
</dbReference>
<evidence type="ECO:0000256" key="6">
    <source>
        <dbReference type="PIRNR" id="PIRNR007764"/>
    </source>
</evidence>
<dbReference type="SUPFAM" id="SSF158573">
    <property type="entry name" value="GINS helical bundle-like"/>
    <property type="match status" value="1"/>
</dbReference>
<dbReference type="InterPro" id="IPR031633">
    <property type="entry name" value="SLD5_C"/>
</dbReference>